<feature type="transmembrane region" description="Helical" evidence="1">
    <location>
        <begin position="63"/>
        <end position="82"/>
    </location>
</feature>
<feature type="transmembrane region" description="Helical" evidence="1">
    <location>
        <begin position="163"/>
        <end position="186"/>
    </location>
</feature>
<evidence type="ECO:0000313" key="2">
    <source>
        <dbReference type="EMBL" id="MCH7411613.1"/>
    </source>
</evidence>
<gene>
    <name evidence="2" type="ORF">MM239_19660</name>
</gene>
<evidence type="ECO:0000256" key="1">
    <source>
        <dbReference type="SAM" id="Phobius"/>
    </source>
</evidence>
<feature type="transmembrane region" description="Helical" evidence="1">
    <location>
        <begin position="241"/>
        <end position="264"/>
    </location>
</feature>
<sequence length="272" mass="32025">MNNLSISRILKLIKFEFLMHRRFYKMLLLAAFLIVFAILLYTMRKKAAFTNDDWEDRLYTSAYYFYMIGAMFLIIGQSFMDLRSKMEIDRYLLLPASNIERLLSQIIVKFGILFLIMPLIFFSAAILSRLVSTEIFYPMVKGYEKIESIRLETLWPLKPGRPVAYYMFVLGILFFIPSILFTGSLYFGKWNVVLTPLFILLIVMATVYSSLLIYRVFYYNYIGLGDFLDVSAEVRFFGEDIPVLILILMPIFYTGSVFSFIIAYHRLKEREI</sequence>
<keyword evidence="1" id="KW-0812">Transmembrane</keyword>
<protein>
    <recommendedName>
        <fullName evidence="4">ABC-2 type transport system permease protein</fullName>
    </recommendedName>
</protein>
<accession>A0ABS9V5G3</accession>
<evidence type="ECO:0000313" key="3">
    <source>
        <dbReference type="Proteomes" id="UP001165489"/>
    </source>
</evidence>
<feature type="transmembrane region" description="Helical" evidence="1">
    <location>
        <begin position="198"/>
        <end position="221"/>
    </location>
</feature>
<keyword evidence="1" id="KW-1133">Transmembrane helix</keyword>
<dbReference type="Proteomes" id="UP001165489">
    <property type="component" value="Unassembled WGS sequence"/>
</dbReference>
<keyword evidence="3" id="KW-1185">Reference proteome</keyword>
<dbReference type="RefSeq" id="WP_241350044.1">
    <property type="nucleotide sequence ID" value="NZ_JAKZGP010000092.1"/>
</dbReference>
<organism evidence="2 3">
    <name type="scientific">Belliella filtrata</name>
    <dbReference type="NCBI Taxonomy" id="2923435"/>
    <lineage>
        <taxon>Bacteria</taxon>
        <taxon>Pseudomonadati</taxon>
        <taxon>Bacteroidota</taxon>
        <taxon>Cytophagia</taxon>
        <taxon>Cytophagales</taxon>
        <taxon>Cyclobacteriaceae</taxon>
        <taxon>Belliella</taxon>
    </lineage>
</organism>
<proteinExistence type="predicted"/>
<keyword evidence="1" id="KW-0472">Membrane</keyword>
<dbReference type="EMBL" id="JAKZGP010000092">
    <property type="protein sequence ID" value="MCH7411613.1"/>
    <property type="molecule type" value="Genomic_DNA"/>
</dbReference>
<comment type="caution">
    <text evidence="2">The sequence shown here is derived from an EMBL/GenBank/DDBJ whole genome shotgun (WGS) entry which is preliminary data.</text>
</comment>
<feature type="transmembrane region" description="Helical" evidence="1">
    <location>
        <begin position="23"/>
        <end position="43"/>
    </location>
</feature>
<reference evidence="2" key="1">
    <citation type="submission" date="2022-03" db="EMBL/GenBank/DDBJ databases">
        <title>De novo assembled genomes of Belliella spp. (Cyclobacteriaceae) strains.</title>
        <authorList>
            <person name="Szabo A."/>
            <person name="Korponai K."/>
            <person name="Felfoldi T."/>
        </authorList>
    </citation>
    <scope>NUCLEOTIDE SEQUENCE</scope>
    <source>
        <strain evidence="2">DSM 111904</strain>
    </source>
</reference>
<feature type="transmembrane region" description="Helical" evidence="1">
    <location>
        <begin position="102"/>
        <end position="127"/>
    </location>
</feature>
<evidence type="ECO:0008006" key="4">
    <source>
        <dbReference type="Google" id="ProtNLM"/>
    </source>
</evidence>
<name>A0ABS9V5G3_9BACT</name>